<dbReference type="eggNOG" id="COG1680">
    <property type="taxonomic scope" value="Bacteria"/>
</dbReference>
<evidence type="ECO:0000313" key="3">
    <source>
        <dbReference type="EMBL" id="AHF08198.1"/>
    </source>
</evidence>
<gene>
    <name evidence="3" type="ORF">DESME_15085</name>
</gene>
<dbReference type="KEGG" id="dmt:DESME_15085"/>
<dbReference type="RefSeq" id="WP_006716941.1">
    <property type="nucleotide sequence ID" value="NZ_CP007032.1"/>
</dbReference>
<dbReference type="PANTHER" id="PTHR46825:SF9">
    <property type="entry name" value="BETA-LACTAMASE-RELATED DOMAIN-CONTAINING PROTEIN"/>
    <property type="match status" value="1"/>
</dbReference>
<keyword evidence="4" id="KW-1185">Reference proteome</keyword>
<accession>W0EFC9</accession>
<dbReference type="HOGENOM" id="CLU_020027_4_1_9"/>
<feature type="transmembrane region" description="Helical" evidence="1">
    <location>
        <begin position="428"/>
        <end position="447"/>
    </location>
</feature>
<sequence length="501" mass="56142">MERRPLNILIFLICTIFFISLWPASTNAEAPDTNINIKKIDEFVNMRMSALNIPGLSVGIVKNDKILYIKGYGKANENGKDVQAQTPFIIGSLSKSFTATAIMQLVEKGKIKLDDPVQQYLPWFSLADSEASKKITLRNLLTHTSGISGYDSAKFIMNDNMNLEQFVRNLKNTQISKPVGSTFQYCNVNYGILGEIIQTVSGISYEEYIQKNIFNPLEMNNSYTSQIEARKAGLAVGHNSILGIVMPTTQPLHQGSIPSGYLISTAEDMSHYLIAQMNNGRYKNNSILSPDSVNQMHEASSAAANDYGMGWMLLPDMIFHNGDTENFHSHMRILRGTDYGLIILLNFNDSLMPISLGKDGFESIPNGIIDIISGKEVQSNSTRNMNNIYLKINILIVLVIIIFIWRVFRLKKWSKRLRSASFNTKITVAFLLLFNVLLPSALLMLIPKVFNSPWRTILAFGPGLGHFLLFLPISFFIIGFIKTVILLSHVVRLNISNAENL</sequence>
<feature type="transmembrane region" description="Helical" evidence="1">
    <location>
        <begin position="467"/>
        <end position="487"/>
    </location>
</feature>
<dbReference type="Pfam" id="PF00144">
    <property type="entry name" value="Beta-lactamase"/>
    <property type="match status" value="1"/>
</dbReference>
<keyword evidence="1" id="KW-0812">Transmembrane</keyword>
<evidence type="ECO:0000259" key="2">
    <source>
        <dbReference type="Pfam" id="PF00144"/>
    </source>
</evidence>
<evidence type="ECO:0000313" key="4">
    <source>
        <dbReference type="Proteomes" id="UP000010847"/>
    </source>
</evidence>
<protein>
    <submittedName>
        <fullName evidence="3">Beta-lactamase</fullName>
    </submittedName>
</protein>
<dbReference type="InterPro" id="IPR001466">
    <property type="entry name" value="Beta-lactam-related"/>
</dbReference>
<proteinExistence type="predicted"/>
<reference evidence="3 4" key="1">
    <citation type="submission" date="2013-12" db="EMBL/GenBank/DDBJ databases">
        <authorList>
            <consortium name="DOE Joint Genome Institute"/>
            <person name="Smidt H."/>
            <person name="Huntemann M."/>
            <person name="Han J."/>
            <person name="Chen A."/>
            <person name="Kyrpides N."/>
            <person name="Mavromatis K."/>
            <person name="Markowitz V."/>
            <person name="Palaniappan K."/>
            <person name="Ivanova N."/>
            <person name="Schaumberg A."/>
            <person name="Pati A."/>
            <person name="Liolios K."/>
            <person name="Nordberg H.P."/>
            <person name="Cantor M.N."/>
            <person name="Hua S.X."/>
            <person name="Woyke T."/>
        </authorList>
    </citation>
    <scope>NUCLEOTIDE SEQUENCE [LARGE SCALE GENOMIC DNA]</scope>
    <source>
        <strain evidence="4">DSM 15288</strain>
    </source>
</reference>
<keyword evidence="1" id="KW-0472">Membrane</keyword>
<keyword evidence="1" id="KW-1133">Transmembrane helix</keyword>
<dbReference type="AlphaFoldDB" id="W0EFC9"/>
<dbReference type="Gene3D" id="3.40.710.10">
    <property type="entry name" value="DD-peptidase/beta-lactamase superfamily"/>
    <property type="match status" value="1"/>
</dbReference>
<organism evidence="3 4">
    <name type="scientific">Desulfitobacterium metallireducens DSM 15288</name>
    <dbReference type="NCBI Taxonomy" id="871968"/>
    <lineage>
        <taxon>Bacteria</taxon>
        <taxon>Bacillati</taxon>
        <taxon>Bacillota</taxon>
        <taxon>Clostridia</taxon>
        <taxon>Eubacteriales</taxon>
        <taxon>Desulfitobacteriaceae</taxon>
        <taxon>Desulfitobacterium</taxon>
    </lineage>
</organism>
<dbReference type="SUPFAM" id="SSF56601">
    <property type="entry name" value="beta-lactamase/transpeptidase-like"/>
    <property type="match status" value="1"/>
</dbReference>
<dbReference type="InterPro" id="IPR050491">
    <property type="entry name" value="AmpC-like"/>
</dbReference>
<dbReference type="OrthoDB" id="9797709at2"/>
<dbReference type="Proteomes" id="UP000010847">
    <property type="component" value="Chromosome"/>
</dbReference>
<dbReference type="InterPro" id="IPR012338">
    <property type="entry name" value="Beta-lactam/transpept-like"/>
</dbReference>
<name>W0EFC9_9FIRM</name>
<feature type="transmembrane region" description="Helical" evidence="1">
    <location>
        <begin position="388"/>
        <end position="408"/>
    </location>
</feature>
<evidence type="ECO:0000256" key="1">
    <source>
        <dbReference type="SAM" id="Phobius"/>
    </source>
</evidence>
<dbReference type="STRING" id="871968.DESME_15085"/>
<dbReference type="EMBL" id="CP007032">
    <property type="protein sequence ID" value="AHF08198.1"/>
    <property type="molecule type" value="Genomic_DNA"/>
</dbReference>
<dbReference type="PANTHER" id="PTHR46825">
    <property type="entry name" value="D-ALANYL-D-ALANINE-CARBOXYPEPTIDASE/ENDOPEPTIDASE AMPH"/>
    <property type="match status" value="1"/>
</dbReference>
<feature type="domain" description="Beta-lactamase-related" evidence="2">
    <location>
        <begin position="43"/>
        <end position="349"/>
    </location>
</feature>